<dbReference type="Gene3D" id="2.60.40.10">
    <property type="entry name" value="Immunoglobulins"/>
    <property type="match status" value="1"/>
</dbReference>
<organism evidence="12 13">
    <name type="scientific">Nocardioides panacisoli</name>
    <dbReference type="NCBI Taxonomy" id="627624"/>
    <lineage>
        <taxon>Bacteria</taxon>
        <taxon>Bacillati</taxon>
        <taxon>Actinomycetota</taxon>
        <taxon>Actinomycetes</taxon>
        <taxon>Propionibacteriales</taxon>
        <taxon>Nocardioidaceae</taxon>
        <taxon>Nocardioides</taxon>
    </lineage>
</organism>
<dbReference type="Pfam" id="PF02653">
    <property type="entry name" value="BPD_transp_2"/>
    <property type="match status" value="1"/>
</dbReference>
<dbReference type="PANTHER" id="PTHR11795">
    <property type="entry name" value="BRANCHED-CHAIN AMINO ACID TRANSPORT SYSTEM PERMEASE PROTEIN LIVH"/>
    <property type="match status" value="1"/>
</dbReference>
<evidence type="ECO:0000256" key="5">
    <source>
        <dbReference type="ARBA" id="ARBA00022692"/>
    </source>
</evidence>
<evidence type="ECO:0000256" key="4">
    <source>
        <dbReference type="ARBA" id="ARBA00022519"/>
    </source>
</evidence>
<comment type="similarity">
    <text evidence="9">Belongs to the binding-protein-dependent transport system permease family. LivHM subfamily.</text>
</comment>
<feature type="transmembrane region" description="Helical" evidence="10">
    <location>
        <begin position="414"/>
        <end position="430"/>
    </location>
</feature>
<keyword evidence="13" id="KW-1185">Reference proteome</keyword>
<dbReference type="InterPro" id="IPR013783">
    <property type="entry name" value="Ig-like_fold"/>
</dbReference>
<sequence>MVGAIVVAFVGLLCALSTAPPAHAADDETCTQTLESACIQGTLLVRQGKQKNLPISGATVVLTTPSGDEQTTESDSDGKWHFNVTEEGTYKVSLDESTLPSGMSVEGKNEVSLPIKFGTISANSASFSINASGYNPNQKDKTAEVMQGIYNGIVFGLLLALASIGVSLIYGTTGMSNFAHGEQVTLGGVLGYWFCNVGLPGIGTIGLLPAGILVVLVCAGIGWLQDRLIWQPLRRRGLGLIQLMIVSIGLSLALLFFYQLMLSTDTKQVSKKTVTPHYIFGDKVAWTSLSLTAALISIAIIAAIGFALMRTRLGRATRAVSDNPALAMASGIDTDHVIRMVWTVALALAGLSGLLYALVIQNGITALTGSQILLLLFAAVTLGGLGTAFGALVGSMVIGMIASVVPTLGVPDDLKYATAMLLMILMLLFRPQGLLGKAQRVG</sequence>
<evidence type="ECO:0000256" key="10">
    <source>
        <dbReference type="SAM" id="Phobius"/>
    </source>
</evidence>
<keyword evidence="3" id="KW-1003">Cell membrane</keyword>
<gene>
    <name evidence="12" type="ORF">GCM10022242_24880</name>
</gene>
<dbReference type="CDD" id="cd06582">
    <property type="entry name" value="TM_PBP1_LivH_like"/>
    <property type="match status" value="1"/>
</dbReference>
<reference evidence="13" key="1">
    <citation type="journal article" date="2019" name="Int. J. Syst. Evol. Microbiol.">
        <title>The Global Catalogue of Microorganisms (GCM) 10K type strain sequencing project: providing services to taxonomists for standard genome sequencing and annotation.</title>
        <authorList>
            <consortium name="The Broad Institute Genomics Platform"/>
            <consortium name="The Broad Institute Genome Sequencing Center for Infectious Disease"/>
            <person name="Wu L."/>
            <person name="Ma J."/>
        </authorList>
    </citation>
    <scope>NUCLEOTIDE SEQUENCE [LARGE SCALE GENOMIC DNA]</scope>
    <source>
        <strain evidence="13">JCM 16953</strain>
    </source>
</reference>
<feature type="transmembrane region" description="Helical" evidence="10">
    <location>
        <begin position="337"/>
        <end position="358"/>
    </location>
</feature>
<feature type="transmembrane region" description="Helical" evidence="10">
    <location>
        <begin position="284"/>
        <end position="308"/>
    </location>
</feature>
<dbReference type="InterPro" id="IPR052157">
    <property type="entry name" value="BCAA_transport_permease"/>
</dbReference>
<keyword evidence="11" id="KW-0732">Signal</keyword>
<keyword evidence="6" id="KW-0029">Amino-acid transport</keyword>
<evidence type="ECO:0000313" key="13">
    <source>
        <dbReference type="Proteomes" id="UP001501821"/>
    </source>
</evidence>
<feature type="transmembrane region" description="Helical" evidence="10">
    <location>
        <begin position="364"/>
        <end position="382"/>
    </location>
</feature>
<feature type="transmembrane region" description="Helical" evidence="10">
    <location>
        <begin position="205"/>
        <end position="225"/>
    </location>
</feature>
<proteinExistence type="inferred from homology"/>
<dbReference type="PANTHER" id="PTHR11795:SF371">
    <property type="entry name" value="HIGH-AFFINITY BRANCHED-CHAIN AMINO ACID TRANSPORT SYSTEM PERMEASE PROTEIN LIVH"/>
    <property type="match status" value="1"/>
</dbReference>
<protein>
    <recommendedName>
        <fullName evidence="14">Branched-chain amino acid ABC transporter permease</fullName>
    </recommendedName>
</protein>
<evidence type="ECO:0008006" key="14">
    <source>
        <dbReference type="Google" id="ProtNLM"/>
    </source>
</evidence>
<evidence type="ECO:0000256" key="1">
    <source>
        <dbReference type="ARBA" id="ARBA00004651"/>
    </source>
</evidence>
<dbReference type="InterPro" id="IPR001851">
    <property type="entry name" value="ABC_transp_permease"/>
</dbReference>
<feature type="transmembrane region" description="Helical" evidence="10">
    <location>
        <begin position="237"/>
        <end position="258"/>
    </location>
</feature>
<evidence type="ECO:0000256" key="3">
    <source>
        <dbReference type="ARBA" id="ARBA00022475"/>
    </source>
</evidence>
<comment type="subcellular location">
    <subcellularLocation>
        <location evidence="1">Cell membrane</location>
        <topology evidence="1">Multi-pass membrane protein</topology>
    </subcellularLocation>
</comment>
<evidence type="ECO:0000256" key="7">
    <source>
        <dbReference type="ARBA" id="ARBA00022989"/>
    </source>
</evidence>
<feature type="transmembrane region" description="Helical" evidence="10">
    <location>
        <begin position="389"/>
        <end position="408"/>
    </location>
</feature>
<evidence type="ECO:0000256" key="8">
    <source>
        <dbReference type="ARBA" id="ARBA00023136"/>
    </source>
</evidence>
<keyword evidence="7 10" id="KW-1133">Transmembrane helix</keyword>
<dbReference type="SUPFAM" id="SSF49478">
    <property type="entry name" value="Cna protein B-type domain"/>
    <property type="match status" value="1"/>
</dbReference>
<keyword evidence="8 10" id="KW-0472">Membrane</keyword>
<evidence type="ECO:0000313" key="12">
    <source>
        <dbReference type="EMBL" id="GAA3822341.1"/>
    </source>
</evidence>
<dbReference type="EMBL" id="BAABAH010000008">
    <property type="protein sequence ID" value="GAA3822341.1"/>
    <property type="molecule type" value="Genomic_DNA"/>
</dbReference>
<comment type="caution">
    <text evidence="12">The sequence shown here is derived from an EMBL/GenBank/DDBJ whole genome shotgun (WGS) entry which is preliminary data.</text>
</comment>
<dbReference type="Proteomes" id="UP001501821">
    <property type="component" value="Unassembled WGS sequence"/>
</dbReference>
<accession>A0ABP7INC3</accession>
<feature type="transmembrane region" description="Helical" evidence="10">
    <location>
        <begin position="149"/>
        <end position="171"/>
    </location>
</feature>
<keyword evidence="4" id="KW-0997">Cell inner membrane</keyword>
<feature type="signal peptide" evidence="11">
    <location>
        <begin position="1"/>
        <end position="24"/>
    </location>
</feature>
<evidence type="ECO:0000256" key="2">
    <source>
        <dbReference type="ARBA" id="ARBA00022448"/>
    </source>
</evidence>
<keyword evidence="2" id="KW-0813">Transport</keyword>
<evidence type="ECO:0000256" key="9">
    <source>
        <dbReference type="ARBA" id="ARBA00037998"/>
    </source>
</evidence>
<evidence type="ECO:0000256" key="6">
    <source>
        <dbReference type="ARBA" id="ARBA00022970"/>
    </source>
</evidence>
<name>A0ABP7INC3_9ACTN</name>
<evidence type="ECO:0000256" key="11">
    <source>
        <dbReference type="SAM" id="SignalP"/>
    </source>
</evidence>
<feature type="chain" id="PRO_5046886515" description="Branched-chain amino acid ABC transporter permease" evidence="11">
    <location>
        <begin position="25"/>
        <end position="442"/>
    </location>
</feature>
<keyword evidence="5 10" id="KW-0812">Transmembrane</keyword>